<protein>
    <submittedName>
        <fullName evidence="1">Uncharacterized protein</fullName>
    </submittedName>
</protein>
<reference evidence="1" key="1">
    <citation type="submission" date="2015-06" db="UniProtKB">
        <authorList>
            <consortium name="EnsemblPlants"/>
        </authorList>
    </citation>
    <scope>IDENTIFICATION</scope>
</reference>
<sequence length="55" mass="5660">MGAAGGAATTAARPLELLRLVLRWAASLEVMWRGAEDLGVPHADAATAPPCCDDI</sequence>
<organism evidence="1">
    <name type="scientific">Aegilops tauschii</name>
    <name type="common">Tausch's goatgrass</name>
    <name type="synonym">Aegilops squarrosa</name>
    <dbReference type="NCBI Taxonomy" id="37682"/>
    <lineage>
        <taxon>Eukaryota</taxon>
        <taxon>Viridiplantae</taxon>
        <taxon>Streptophyta</taxon>
        <taxon>Embryophyta</taxon>
        <taxon>Tracheophyta</taxon>
        <taxon>Spermatophyta</taxon>
        <taxon>Magnoliopsida</taxon>
        <taxon>Liliopsida</taxon>
        <taxon>Poales</taxon>
        <taxon>Poaceae</taxon>
        <taxon>BOP clade</taxon>
        <taxon>Pooideae</taxon>
        <taxon>Triticodae</taxon>
        <taxon>Triticeae</taxon>
        <taxon>Triticinae</taxon>
        <taxon>Aegilops</taxon>
    </lineage>
</organism>
<dbReference type="EnsemblPlants" id="EMT21715">
    <property type="protein sequence ID" value="EMT21715"/>
    <property type="gene ID" value="F775_43973"/>
</dbReference>
<name>M8BA63_AEGTA</name>
<proteinExistence type="predicted"/>
<dbReference type="AlphaFoldDB" id="M8BA63"/>
<evidence type="ECO:0000313" key="1">
    <source>
        <dbReference type="EnsemblPlants" id="EMT21715"/>
    </source>
</evidence>
<accession>M8BA63</accession>